<sequence>MKDHCAQELLNLAMQIKVPNPPIILATGLLHIHYEIRPINEFPLVLASGRKAHKTQRRNVKRKTSSPMFIPYSVPTLYIPKPAVIDWIGGLREAIPCVCTPFLLAYQPALTSHEPRRMTL</sequence>
<evidence type="ECO:0000313" key="1">
    <source>
        <dbReference type="EMBL" id="KAJ9486325.1"/>
    </source>
</evidence>
<name>A0AAI9TFD0_PENTH</name>
<comment type="caution">
    <text evidence="1">The sequence shown here is derived from an EMBL/GenBank/DDBJ whole genome shotgun (WGS) entry which is preliminary data.</text>
</comment>
<dbReference type="Proteomes" id="UP001227192">
    <property type="component" value="Unassembled WGS sequence"/>
</dbReference>
<dbReference type="AlphaFoldDB" id="A0AAI9TFD0"/>
<protein>
    <submittedName>
        <fullName evidence="1">Uncharacterized protein</fullName>
    </submittedName>
</protein>
<reference evidence="1" key="2">
    <citation type="journal article" date="2016" name="Fungal Biol.">
        <title>Ochratoxin A production by Penicillium thymicola.</title>
        <authorList>
            <person name="Nguyen H.D.T."/>
            <person name="McMullin D.R."/>
            <person name="Ponomareva E."/>
            <person name="Riley R."/>
            <person name="Pomraning K.R."/>
            <person name="Baker S.E."/>
            <person name="Seifert K.A."/>
        </authorList>
    </citation>
    <scope>NUCLEOTIDE SEQUENCE</scope>
    <source>
        <strain evidence="1">DAOM 180753</strain>
    </source>
</reference>
<reference evidence="1" key="1">
    <citation type="submission" date="2015-06" db="EMBL/GenBank/DDBJ databases">
        <authorList>
            <person name="Nguyen H."/>
        </authorList>
    </citation>
    <scope>NUCLEOTIDE SEQUENCE</scope>
    <source>
        <strain evidence="1">DAOM 180753</strain>
    </source>
</reference>
<keyword evidence="2" id="KW-1185">Reference proteome</keyword>
<proteinExistence type="predicted"/>
<accession>A0AAI9TFD0</accession>
<gene>
    <name evidence="1" type="ORF">VN97_g7016</name>
</gene>
<dbReference type="EMBL" id="LACB01000215">
    <property type="protein sequence ID" value="KAJ9486325.1"/>
    <property type="molecule type" value="Genomic_DNA"/>
</dbReference>
<organism evidence="1 2">
    <name type="scientific">Penicillium thymicola</name>
    <dbReference type="NCBI Taxonomy" id="293382"/>
    <lineage>
        <taxon>Eukaryota</taxon>
        <taxon>Fungi</taxon>
        <taxon>Dikarya</taxon>
        <taxon>Ascomycota</taxon>
        <taxon>Pezizomycotina</taxon>
        <taxon>Eurotiomycetes</taxon>
        <taxon>Eurotiomycetidae</taxon>
        <taxon>Eurotiales</taxon>
        <taxon>Aspergillaceae</taxon>
        <taxon>Penicillium</taxon>
    </lineage>
</organism>
<evidence type="ECO:0000313" key="2">
    <source>
        <dbReference type="Proteomes" id="UP001227192"/>
    </source>
</evidence>